<sequence>MTCDEGRSGPLDGIVVVAIEQAVSAPFATRHLGDLGARVIKVERVGGGDFARDYDDEVAGMGSHFVWINRNKESLALDFAATEGRAILEDLIAGADVVVQNLAPGGAAKLGLSAAQLVERYPSLIACDVSGYGEGGPYGERRAYDLVVQAESASIATTGWADRPAKPGIPIADLSAGIYAFSSILAALYQRERTGEGRAISVSLFDAISEWMGYSIYFTQGSGRRHVPNGVSHPSLSPYEAFPTVDGRQVVVAVQNDREWSRLATQVLGRPDLVADPRFATSSARTAHRGEVTEVCANVLRELTLDQAVKLLDAAGIACGRVNYPEELLVHAQHEARDRWRAVDSPVGPIRSLLPPPVATGWTHRMDPIPDVGSHTVAILRGLGRSDAEIAALVAAGVVGPAPDGNDQTGDDRGSR</sequence>
<dbReference type="InterPro" id="IPR023606">
    <property type="entry name" value="CoA-Trfase_III_dom_1_sf"/>
</dbReference>
<evidence type="ECO:0000256" key="1">
    <source>
        <dbReference type="ARBA" id="ARBA00022679"/>
    </source>
</evidence>
<dbReference type="SUPFAM" id="SSF89796">
    <property type="entry name" value="CoA-transferase family III (CaiB/BaiF)"/>
    <property type="match status" value="1"/>
</dbReference>
<keyword evidence="1" id="KW-0808">Transferase</keyword>
<dbReference type="Proteomes" id="UP001500957">
    <property type="component" value="Unassembled WGS sequence"/>
</dbReference>
<dbReference type="InterPro" id="IPR044855">
    <property type="entry name" value="CoA-Trfase_III_dom3_sf"/>
</dbReference>
<dbReference type="PANTHER" id="PTHR48207">
    <property type="entry name" value="SUCCINATE--HYDROXYMETHYLGLUTARATE COA-TRANSFERASE"/>
    <property type="match status" value="1"/>
</dbReference>
<reference evidence="3" key="1">
    <citation type="journal article" date="2019" name="Int. J. Syst. Evol. Microbiol.">
        <title>The Global Catalogue of Microorganisms (GCM) 10K type strain sequencing project: providing services to taxonomists for standard genome sequencing and annotation.</title>
        <authorList>
            <consortium name="The Broad Institute Genomics Platform"/>
            <consortium name="The Broad Institute Genome Sequencing Center for Infectious Disease"/>
            <person name="Wu L."/>
            <person name="Ma J."/>
        </authorList>
    </citation>
    <scope>NUCLEOTIDE SEQUENCE [LARGE SCALE GENOMIC DNA]</scope>
    <source>
        <strain evidence="3">JCM 10671</strain>
    </source>
</reference>
<comment type="caution">
    <text evidence="2">The sequence shown here is derived from an EMBL/GenBank/DDBJ whole genome shotgun (WGS) entry which is preliminary data.</text>
</comment>
<dbReference type="Gene3D" id="3.40.50.10540">
    <property type="entry name" value="Crotonobetainyl-coa:carnitine coa-transferase, domain 1"/>
    <property type="match status" value="1"/>
</dbReference>
<dbReference type="Pfam" id="PF02515">
    <property type="entry name" value="CoA_transf_3"/>
    <property type="match status" value="1"/>
</dbReference>
<evidence type="ECO:0000313" key="3">
    <source>
        <dbReference type="Proteomes" id="UP001500957"/>
    </source>
</evidence>
<dbReference type="EMBL" id="BAAAHE010000002">
    <property type="protein sequence ID" value="GAA0603970.1"/>
    <property type="molecule type" value="Genomic_DNA"/>
</dbReference>
<evidence type="ECO:0000313" key="2">
    <source>
        <dbReference type="EMBL" id="GAA0603970.1"/>
    </source>
</evidence>
<proteinExistence type="predicted"/>
<organism evidence="2 3">
    <name type="scientific">Sporichthya brevicatena</name>
    <dbReference type="NCBI Taxonomy" id="171442"/>
    <lineage>
        <taxon>Bacteria</taxon>
        <taxon>Bacillati</taxon>
        <taxon>Actinomycetota</taxon>
        <taxon>Actinomycetes</taxon>
        <taxon>Sporichthyales</taxon>
        <taxon>Sporichthyaceae</taxon>
        <taxon>Sporichthya</taxon>
    </lineage>
</organism>
<protein>
    <submittedName>
        <fullName evidence="2">CaiB/BaiF CoA-transferase family protein</fullName>
    </submittedName>
</protein>
<dbReference type="InterPro" id="IPR050483">
    <property type="entry name" value="CoA-transferase_III_domain"/>
</dbReference>
<dbReference type="PANTHER" id="PTHR48207:SF3">
    <property type="entry name" value="SUCCINATE--HYDROXYMETHYLGLUTARATE COA-TRANSFERASE"/>
    <property type="match status" value="1"/>
</dbReference>
<dbReference type="RefSeq" id="WP_344600654.1">
    <property type="nucleotide sequence ID" value="NZ_BAAAHE010000002.1"/>
</dbReference>
<name>A0ABP3RC28_9ACTN</name>
<accession>A0ABP3RC28</accession>
<dbReference type="InterPro" id="IPR003673">
    <property type="entry name" value="CoA-Trfase_fam_III"/>
</dbReference>
<keyword evidence="3" id="KW-1185">Reference proteome</keyword>
<gene>
    <name evidence="2" type="ORF">GCM10009547_02090</name>
</gene>
<dbReference type="Gene3D" id="3.30.1540.10">
    <property type="entry name" value="formyl-coa transferase, domain 3"/>
    <property type="match status" value="1"/>
</dbReference>